<evidence type="ECO:0000313" key="2">
    <source>
        <dbReference type="EMBL" id="CAA6809910.1"/>
    </source>
</evidence>
<dbReference type="EMBL" id="CACVAY010000041">
    <property type="protein sequence ID" value="CAA6809910.1"/>
    <property type="molecule type" value="Genomic_DNA"/>
</dbReference>
<accession>A0A6S6T362</accession>
<protein>
    <recommendedName>
        <fullName evidence="1">SGNH domain-containing protein</fullName>
    </recommendedName>
</protein>
<evidence type="ECO:0000259" key="1">
    <source>
        <dbReference type="Pfam" id="PF19040"/>
    </source>
</evidence>
<reference evidence="2" key="1">
    <citation type="submission" date="2020-01" db="EMBL/GenBank/DDBJ databases">
        <authorList>
            <person name="Meier V. D."/>
            <person name="Meier V D."/>
        </authorList>
    </citation>
    <scope>NUCLEOTIDE SEQUENCE</scope>
    <source>
        <strain evidence="2">HLG_WM_MAG_07</strain>
    </source>
</reference>
<name>A0A6S6T362_9GAMM</name>
<dbReference type="Pfam" id="PF19040">
    <property type="entry name" value="SGNH"/>
    <property type="match status" value="1"/>
</dbReference>
<gene>
    <name evidence="2" type="ORF">HELGO_WM35223</name>
</gene>
<feature type="domain" description="SGNH" evidence="1">
    <location>
        <begin position="66"/>
        <end position="272"/>
    </location>
</feature>
<dbReference type="AlphaFoldDB" id="A0A6S6T362"/>
<proteinExistence type="predicted"/>
<sequence>MLLDVKKYVLLARGLLLMVPVVVFGALATAQGSDARIDILQASDKVKSGEYVRQGFVERMNKPFVPTDRRKKMLIMGDSHAQDFYNAMVENNLQQRYQISSRRIPGICGLYLGSENISSFIDKKHVPICQKADTLAAAMPQIQQADVVILAANWKLWSAQRLPATIQNLQIKAPQKLFVIGRKNFGKLNLRQYLRLSDNELRQLRNPVYGIQREINQTMKGTLPKRVFVNVQTAVCQSENDCPVFTPQIRLISFDGGHLTQLGARYVGRVLLQNPPLNQLE</sequence>
<organism evidence="2">
    <name type="scientific">uncultured Thiotrichaceae bacterium</name>
    <dbReference type="NCBI Taxonomy" id="298394"/>
    <lineage>
        <taxon>Bacteria</taxon>
        <taxon>Pseudomonadati</taxon>
        <taxon>Pseudomonadota</taxon>
        <taxon>Gammaproteobacteria</taxon>
        <taxon>Thiotrichales</taxon>
        <taxon>Thiotrichaceae</taxon>
        <taxon>environmental samples</taxon>
    </lineage>
</organism>
<dbReference type="InterPro" id="IPR043968">
    <property type="entry name" value="SGNH"/>
</dbReference>